<reference evidence="3 5" key="2">
    <citation type="journal article" date="2013" name="Nature">
        <title>Insights into bilaterian evolution from three spiralian genomes.</title>
        <authorList>
            <person name="Simakov O."/>
            <person name="Marletaz F."/>
            <person name="Cho S.J."/>
            <person name="Edsinger-Gonzales E."/>
            <person name="Havlak P."/>
            <person name="Hellsten U."/>
            <person name="Kuo D.H."/>
            <person name="Larsson T."/>
            <person name="Lv J."/>
            <person name="Arendt D."/>
            <person name="Savage R."/>
            <person name="Osoegawa K."/>
            <person name="de Jong P."/>
            <person name="Grimwood J."/>
            <person name="Chapman J.A."/>
            <person name="Shapiro H."/>
            <person name="Aerts A."/>
            <person name="Otillar R.P."/>
            <person name="Terry A.Y."/>
            <person name="Boore J.L."/>
            <person name="Grigoriev I.V."/>
            <person name="Lindberg D.R."/>
            <person name="Seaver E.C."/>
            <person name="Weisblat D.A."/>
            <person name="Putnam N.H."/>
            <person name="Rokhsar D.S."/>
        </authorList>
    </citation>
    <scope>NUCLEOTIDE SEQUENCE</scope>
    <source>
        <strain evidence="3 5">I ESC-2004</strain>
    </source>
</reference>
<feature type="compositionally biased region" description="Basic residues" evidence="1">
    <location>
        <begin position="218"/>
        <end position="236"/>
    </location>
</feature>
<reference evidence="5" key="1">
    <citation type="submission" date="2012-12" db="EMBL/GenBank/DDBJ databases">
        <authorList>
            <person name="Hellsten U."/>
            <person name="Grimwood J."/>
            <person name="Chapman J.A."/>
            <person name="Shapiro H."/>
            <person name="Aerts A."/>
            <person name="Otillar R.P."/>
            <person name="Terry A.Y."/>
            <person name="Boore J.L."/>
            <person name="Simakov O."/>
            <person name="Marletaz F."/>
            <person name="Cho S.-J."/>
            <person name="Edsinger-Gonzales E."/>
            <person name="Havlak P."/>
            <person name="Kuo D.-H."/>
            <person name="Larsson T."/>
            <person name="Lv J."/>
            <person name="Arendt D."/>
            <person name="Savage R."/>
            <person name="Osoegawa K."/>
            <person name="de Jong P."/>
            <person name="Lindberg D.R."/>
            <person name="Seaver E.C."/>
            <person name="Weisblat D.A."/>
            <person name="Putnam N.H."/>
            <person name="Grigoriev I.V."/>
            <person name="Rokhsar D.S."/>
        </authorList>
    </citation>
    <scope>NUCLEOTIDE SEQUENCE</scope>
    <source>
        <strain evidence="5">I ESC-2004</strain>
    </source>
</reference>
<dbReference type="Proteomes" id="UP000014760">
    <property type="component" value="Unassembled WGS sequence"/>
</dbReference>
<evidence type="ECO:0000256" key="2">
    <source>
        <dbReference type="SAM" id="SignalP"/>
    </source>
</evidence>
<evidence type="ECO:0000313" key="4">
    <source>
        <dbReference type="EnsemblMetazoa" id="CapteP226598"/>
    </source>
</evidence>
<dbReference type="AlphaFoldDB" id="R7T9F8"/>
<feature type="chain" id="PRO_5008786762" evidence="2">
    <location>
        <begin position="23"/>
        <end position="384"/>
    </location>
</feature>
<feature type="signal peptide" evidence="2">
    <location>
        <begin position="1"/>
        <end position="22"/>
    </location>
</feature>
<gene>
    <name evidence="3" type="ORF">CAPTEDRAFT_226598</name>
</gene>
<keyword evidence="2" id="KW-0732">Signal</keyword>
<evidence type="ECO:0000256" key="1">
    <source>
        <dbReference type="SAM" id="MobiDB-lite"/>
    </source>
</evidence>
<dbReference type="EMBL" id="KB312243">
    <property type="protein sequence ID" value="ELT87629.1"/>
    <property type="molecule type" value="Genomic_DNA"/>
</dbReference>
<reference evidence="4" key="3">
    <citation type="submission" date="2015-06" db="UniProtKB">
        <authorList>
            <consortium name="EnsemblMetazoa"/>
        </authorList>
    </citation>
    <scope>IDENTIFICATION</scope>
</reference>
<dbReference type="HOGENOM" id="CLU_720122_0_0_1"/>
<keyword evidence="5" id="KW-1185">Reference proteome</keyword>
<feature type="region of interest" description="Disordered" evidence="1">
    <location>
        <begin position="128"/>
        <end position="165"/>
    </location>
</feature>
<accession>R7T9F8</accession>
<proteinExistence type="predicted"/>
<evidence type="ECO:0000313" key="5">
    <source>
        <dbReference type="Proteomes" id="UP000014760"/>
    </source>
</evidence>
<protein>
    <submittedName>
        <fullName evidence="3 4">Uncharacterized protein</fullName>
    </submittedName>
</protein>
<name>R7T9F8_CAPTE</name>
<organism evidence="3">
    <name type="scientific">Capitella teleta</name>
    <name type="common">Polychaete worm</name>
    <dbReference type="NCBI Taxonomy" id="283909"/>
    <lineage>
        <taxon>Eukaryota</taxon>
        <taxon>Metazoa</taxon>
        <taxon>Spiralia</taxon>
        <taxon>Lophotrochozoa</taxon>
        <taxon>Annelida</taxon>
        <taxon>Polychaeta</taxon>
        <taxon>Sedentaria</taxon>
        <taxon>Scolecida</taxon>
        <taxon>Capitellidae</taxon>
        <taxon>Capitella</taxon>
    </lineage>
</organism>
<dbReference type="EMBL" id="AMQN01003608">
    <property type="status" value="NOT_ANNOTATED_CDS"/>
    <property type="molecule type" value="Genomic_DNA"/>
</dbReference>
<feature type="compositionally biased region" description="Polar residues" evidence="1">
    <location>
        <begin position="207"/>
        <end position="216"/>
    </location>
</feature>
<evidence type="ECO:0000313" key="3">
    <source>
        <dbReference type="EMBL" id="ELT87629.1"/>
    </source>
</evidence>
<feature type="region of interest" description="Disordered" evidence="1">
    <location>
        <begin position="207"/>
        <end position="239"/>
    </location>
</feature>
<dbReference type="EnsemblMetazoa" id="CapteT226598">
    <property type="protein sequence ID" value="CapteP226598"/>
    <property type="gene ID" value="CapteG226598"/>
</dbReference>
<sequence>MRTGAVRLLFFVMVSHLPVSSASRDDNNTKQITNVVSSPVQIQTHVIWKPPTPRTRSTGDPKLLILPLGAFLALIIATCAKISHWWNEDIREADGLLENVYSAKYPHRPVLARVLSMEPPSYDRFTRPPFSFDHASRERRSPIVVQSPLRTDQESDGDAGGIPIAAPSAATAANNGLVATPVDETVPLLHYHVQRMEVISTDFTPVSQTIPSSSRAYSARRKPRKERRYRKKKRLTNSRTQGVSRLVMNSLNFNLFLLKLDVKDDKDAGFIEDSFIHPGQDFKQTIQRTSPRRKWPLACRYIASKPSSSSFSSYATSSTSLSTEFSDSRHFYRITPRSASLSSDSGASSDVIWEMPDQCPGESYDIDDKCAVDCNSNTQHFCVM</sequence>